<accession>A0A370TKJ3</accession>
<dbReference type="RefSeq" id="XP_031868699.1">
    <property type="nucleotide sequence ID" value="XM_032015278.1"/>
</dbReference>
<evidence type="ECO:0000313" key="4">
    <source>
        <dbReference type="EMBL" id="RDL36043.1"/>
    </source>
</evidence>
<dbReference type="PANTHER" id="PTHR43540">
    <property type="entry name" value="PEROXYUREIDOACRYLATE/UREIDOACRYLATE AMIDOHYDROLASE-RELATED"/>
    <property type="match status" value="1"/>
</dbReference>
<dbReference type="InterPro" id="IPR000868">
    <property type="entry name" value="Isochorismatase-like_dom"/>
</dbReference>
<dbReference type="Pfam" id="PF00857">
    <property type="entry name" value="Isochorismatase"/>
    <property type="match status" value="1"/>
</dbReference>
<dbReference type="PANTHER" id="PTHR43540:SF1">
    <property type="entry name" value="ISOCHORISMATASE HYDROLASE"/>
    <property type="match status" value="1"/>
</dbReference>
<dbReference type="GeneID" id="43599504"/>
<comment type="caution">
    <text evidence="4">The sequence shown here is derived from an EMBL/GenBank/DDBJ whole genome shotgun (WGS) entry which is preliminary data.</text>
</comment>
<protein>
    <submittedName>
        <fullName evidence="4">Isochorismatase-like hydrolase</fullName>
    </submittedName>
</protein>
<dbReference type="InterPro" id="IPR036380">
    <property type="entry name" value="Isochorismatase-like_sf"/>
</dbReference>
<evidence type="ECO:0000256" key="1">
    <source>
        <dbReference type="ARBA" id="ARBA00006336"/>
    </source>
</evidence>
<dbReference type="GO" id="GO:0016787">
    <property type="term" value="F:hydrolase activity"/>
    <property type="evidence" value="ECO:0007669"/>
    <property type="project" value="UniProtKB-KW"/>
</dbReference>
<evidence type="ECO:0000256" key="2">
    <source>
        <dbReference type="ARBA" id="ARBA00022801"/>
    </source>
</evidence>
<dbReference type="Gene3D" id="3.40.50.850">
    <property type="entry name" value="Isochorismatase-like"/>
    <property type="match status" value="1"/>
</dbReference>
<evidence type="ECO:0000259" key="3">
    <source>
        <dbReference type="Pfam" id="PF00857"/>
    </source>
</evidence>
<gene>
    <name evidence="4" type="ORF">BP5553_06655</name>
</gene>
<reference evidence="4 5" key="1">
    <citation type="journal article" date="2018" name="IMA Fungus">
        <title>IMA Genome-F 9: Draft genome sequence of Annulohypoxylon stygium, Aspergillus mulundensis, Berkeleyomyces basicola (syn. Thielaviopsis basicola), Ceratocystis smalleyi, two Cercospora beticola strains, Coleophoma cylindrospora, Fusarium fracticaudum, Phialophora cf. hyalina, and Morchella septimelata.</title>
        <authorList>
            <person name="Wingfield B.D."/>
            <person name="Bills G.F."/>
            <person name="Dong Y."/>
            <person name="Huang W."/>
            <person name="Nel W.J."/>
            <person name="Swalarsk-Parry B.S."/>
            <person name="Vaghefi N."/>
            <person name="Wilken P.M."/>
            <person name="An Z."/>
            <person name="de Beer Z.W."/>
            <person name="De Vos L."/>
            <person name="Chen L."/>
            <person name="Duong T.A."/>
            <person name="Gao Y."/>
            <person name="Hammerbacher A."/>
            <person name="Kikkert J.R."/>
            <person name="Li Y."/>
            <person name="Li H."/>
            <person name="Li K."/>
            <person name="Li Q."/>
            <person name="Liu X."/>
            <person name="Ma X."/>
            <person name="Naidoo K."/>
            <person name="Pethybridge S.J."/>
            <person name="Sun J."/>
            <person name="Steenkamp E.T."/>
            <person name="van der Nest M.A."/>
            <person name="van Wyk S."/>
            <person name="Wingfield M.J."/>
            <person name="Xiong C."/>
            <person name="Yue Q."/>
            <person name="Zhang X."/>
        </authorList>
    </citation>
    <scope>NUCLEOTIDE SEQUENCE [LARGE SCALE GENOMIC DNA]</scope>
    <source>
        <strain evidence="4 5">BP 5553</strain>
    </source>
</reference>
<evidence type="ECO:0000313" key="5">
    <source>
        <dbReference type="Proteomes" id="UP000254866"/>
    </source>
</evidence>
<dbReference type="AlphaFoldDB" id="A0A370TKJ3"/>
<comment type="similarity">
    <text evidence="1">Belongs to the isochorismatase family.</text>
</comment>
<sequence length="202" mass="21902">MSSTPLSQTALVIIDLQQGFNHPTHWGTTRSNPSFESNITALLSAFRSSQPNNPNIFHVRHHSLHPDSPLNPSKPGVAFMDYATPLPGEPVYSKTVNSSLIGTTLAADLRARHIKTLYVCGLVVNHCVGTTVRMAANLHVVDFDGEEDGKIVLVSDATAAWNRGVYSAETVHGVHVESLKSEFCEVELTDAVVATLKEMADK</sequence>
<dbReference type="InterPro" id="IPR050272">
    <property type="entry name" value="Isochorismatase-like_hydrls"/>
</dbReference>
<dbReference type="STRING" id="2656787.A0A370TKJ3"/>
<dbReference type="Proteomes" id="UP000254866">
    <property type="component" value="Unassembled WGS sequence"/>
</dbReference>
<organism evidence="4 5">
    <name type="scientific">Venustampulla echinocandica</name>
    <dbReference type="NCBI Taxonomy" id="2656787"/>
    <lineage>
        <taxon>Eukaryota</taxon>
        <taxon>Fungi</taxon>
        <taxon>Dikarya</taxon>
        <taxon>Ascomycota</taxon>
        <taxon>Pezizomycotina</taxon>
        <taxon>Leotiomycetes</taxon>
        <taxon>Helotiales</taxon>
        <taxon>Pleuroascaceae</taxon>
        <taxon>Venustampulla</taxon>
    </lineage>
</organism>
<keyword evidence="2 4" id="KW-0378">Hydrolase</keyword>
<dbReference type="OrthoDB" id="245563at2759"/>
<feature type="domain" description="Isochorismatase-like" evidence="3">
    <location>
        <begin position="9"/>
        <end position="163"/>
    </location>
</feature>
<dbReference type="SUPFAM" id="SSF52499">
    <property type="entry name" value="Isochorismatase-like hydrolases"/>
    <property type="match status" value="1"/>
</dbReference>
<keyword evidence="5" id="KW-1185">Reference proteome</keyword>
<dbReference type="EMBL" id="NPIC01000005">
    <property type="protein sequence ID" value="RDL36043.1"/>
    <property type="molecule type" value="Genomic_DNA"/>
</dbReference>
<name>A0A370TKJ3_9HELO</name>
<proteinExistence type="inferred from homology"/>